<reference evidence="1" key="1">
    <citation type="submission" date="2021-09" db="EMBL/GenBank/DDBJ databases">
        <authorList>
            <consortium name="AG Swart"/>
            <person name="Singh M."/>
            <person name="Singh A."/>
            <person name="Seah K."/>
            <person name="Emmerich C."/>
        </authorList>
    </citation>
    <scope>NUCLEOTIDE SEQUENCE</scope>
    <source>
        <strain evidence="1">ATCC30299</strain>
    </source>
</reference>
<dbReference type="AlphaFoldDB" id="A0AAU9IXK4"/>
<dbReference type="Proteomes" id="UP001162131">
    <property type="component" value="Unassembled WGS sequence"/>
</dbReference>
<comment type="caution">
    <text evidence="1">The sequence shown here is derived from an EMBL/GenBank/DDBJ whole genome shotgun (WGS) entry which is preliminary data.</text>
</comment>
<organism evidence="1 2">
    <name type="scientific">Blepharisma stoltei</name>
    <dbReference type="NCBI Taxonomy" id="1481888"/>
    <lineage>
        <taxon>Eukaryota</taxon>
        <taxon>Sar</taxon>
        <taxon>Alveolata</taxon>
        <taxon>Ciliophora</taxon>
        <taxon>Postciliodesmatophora</taxon>
        <taxon>Heterotrichea</taxon>
        <taxon>Heterotrichida</taxon>
        <taxon>Blepharismidae</taxon>
        <taxon>Blepharisma</taxon>
    </lineage>
</organism>
<dbReference type="EMBL" id="CAJZBQ010000015">
    <property type="protein sequence ID" value="CAG9316420.1"/>
    <property type="molecule type" value="Genomic_DNA"/>
</dbReference>
<sequence length="69" mass="8286">MIRTIYDDKIHFIDQEFYFKQISCLRSPKFYCKYQRNNSNLWPRIEVANCAILRSSVGQRKVSIIRLVA</sequence>
<evidence type="ECO:0000313" key="2">
    <source>
        <dbReference type="Proteomes" id="UP001162131"/>
    </source>
</evidence>
<name>A0AAU9IXK4_9CILI</name>
<gene>
    <name evidence="1" type="ORF">BSTOLATCC_MIC15850</name>
</gene>
<protein>
    <submittedName>
        <fullName evidence="1">Uncharacterized protein</fullName>
    </submittedName>
</protein>
<evidence type="ECO:0000313" key="1">
    <source>
        <dbReference type="EMBL" id="CAG9316420.1"/>
    </source>
</evidence>
<proteinExistence type="predicted"/>
<accession>A0AAU9IXK4</accession>
<keyword evidence="2" id="KW-1185">Reference proteome</keyword>